<feature type="coiled-coil region" evidence="1">
    <location>
        <begin position="294"/>
        <end position="321"/>
    </location>
</feature>
<dbReference type="Proteomes" id="UP001596099">
    <property type="component" value="Unassembled WGS sequence"/>
</dbReference>
<proteinExistence type="predicted"/>
<reference evidence="4 5" key="1">
    <citation type="journal article" date="2019" name="Int. J. Syst. Evol. Microbiol.">
        <title>The Global Catalogue of Microorganisms (GCM) 10K type strain sequencing project: providing services to taxonomists for standard genome sequencing and annotation.</title>
        <authorList>
            <consortium name="The Broad Institute Genomics Platform"/>
            <consortium name="The Broad Institute Genome Sequencing Center for Infectious Disease"/>
            <person name="Wu L."/>
            <person name="Ma J."/>
        </authorList>
    </citation>
    <scope>NUCLEOTIDE SEQUENCE [LARGE SCALE GENOMIC DNA]</scope>
    <source>
        <strain evidence="4 5">CGMCC 1.12543</strain>
    </source>
</reference>
<keyword evidence="1" id="KW-0175">Coiled coil</keyword>
<sequence>METPSLLAVACEGEPVEAEVPLGGDDRLVVTPTRTLIYRAEGLLRDEAVETIAHDVDRVELTEGRRKTTIATSSLTGEEEFTVPTKRLDDVLSPLLNGVLRAAGETADDEAMLAVYRFSELTLVVTEGRVVKHIGTALWDTEYESYPFSAVTDLSVEEGSVATQLVLTVDGRPQRIKTPNEQAGTVRQTLEGALCDYHGVDSLVALRTKNADETEAESGGAGEDRDDDGSDTESDAAEAGGRDAGRTVEPLLTDDSDDGPTGRRASEQSSSTATAQTNGVTGTAVHDDEVLERLEALEATVEHQTELIERQQETLELLIEELRQGR</sequence>
<feature type="region of interest" description="Disordered" evidence="2">
    <location>
        <begin position="208"/>
        <end position="285"/>
    </location>
</feature>
<feature type="compositionally biased region" description="Acidic residues" evidence="2">
    <location>
        <begin position="224"/>
        <end position="236"/>
    </location>
</feature>
<keyword evidence="5" id="KW-1185">Reference proteome</keyword>
<evidence type="ECO:0000313" key="4">
    <source>
        <dbReference type="EMBL" id="MFC5972017.1"/>
    </source>
</evidence>
<dbReference type="EMBL" id="JBHSQH010000001">
    <property type="protein sequence ID" value="MFC5972017.1"/>
    <property type="molecule type" value="Genomic_DNA"/>
</dbReference>
<organism evidence="4 5">
    <name type="scientific">Halomarina salina</name>
    <dbReference type="NCBI Taxonomy" id="1872699"/>
    <lineage>
        <taxon>Archaea</taxon>
        <taxon>Methanobacteriati</taxon>
        <taxon>Methanobacteriota</taxon>
        <taxon>Stenosarchaea group</taxon>
        <taxon>Halobacteria</taxon>
        <taxon>Halobacteriales</taxon>
        <taxon>Natronomonadaceae</taxon>
        <taxon>Halomarina</taxon>
    </lineage>
</organism>
<dbReference type="RefSeq" id="WP_247414969.1">
    <property type="nucleotide sequence ID" value="NZ_JALLGW010000001.1"/>
</dbReference>
<evidence type="ECO:0000259" key="3">
    <source>
        <dbReference type="Pfam" id="PF23428"/>
    </source>
</evidence>
<evidence type="ECO:0000313" key="5">
    <source>
        <dbReference type="Proteomes" id="UP001596099"/>
    </source>
</evidence>
<feature type="compositionally biased region" description="Low complexity" evidence="2">
    <location>
        <begin position="267"/>
        <end position="277"/>
    </location>
</feature>
<protein>
    <recommendedName>
        <fullName evidence="3">DUF7115 domain-containing protein</fullName>
    </recommendedName>
</protein>
<comment type="caution">
    <text evidence="4">The sequence shown here is derived from an EMBL/GenBank/DDBJ whole genome shotgun (WGS) entry which is preliminary data.</text>
</comment>
<dbReference type="AlphaFoldDB" id="A0ABD5RNR9"/>
<dbReference type="Pfam" id="PF23428">
    <property type="entry name" value="DUF7115"/>
    <property type="match status" value="1"/>
</dbReference>
<dbReference type="InterPro" id="IPR055539">
    <property type="entry name" value="DUF7115"/>
</dbReference>
<gene>
    <name evidence="4" type="ORF">ACFPYI_11810</name>
</gene>
<accession>A0ABD5RNR9</accession>
<evidence type="ECO:0000256" key="2">
    <source>
        <dbReference type="SAM" id="MobiDB-lite"/>
    </source>
</evidence>
<feature type="domain" description="DUF7115" evidence="3">
    <location>
        <begin position="1"/>
        <end position="106"/>
    </location>
</feature>
<name>A0ABD5RNR9_9EURY</name>
<evidence type="ECO:0000256" key="1">
    <source>
        <dbReference type="SAM" id="Coils"/>
    </source>
</evidence>